<dbReference type="Proteomes" id="UP000241394">
    <property type="component" value="Chromosome LG15"/>
</dbReference>
<dbReference type="EMBL" id="NKQK01000015">
    <property type="protein sequence ID" value="PSS10390.1"/>
    <property type="molecule type" value="Genomic_DNA"/>
</dbReference>
<dbReference type="OMA" id="SNDSHEL"/>
<comment type="caution">
    <text evidence="3">The sequence shown here is derived from an EMBL/GenBank/DDBJ whole genome shotgun (WGS) entry which is preliminary data.</text>
</comment>
<sequence>MDLSISDEKLNSKLYEAVIEGKDDKEVVELCKETPEGPLHVRVKNISVPHLTKYLNNDRKTAEELFETNNTKLRDNAKEWLKRTAENCSIVSVLIATVAFAAAYTVPGGPNQNTGYPILQKKSFFVIFTLADVLSLAFALASVMTFLSILTSSFQFKDFKQSLPQRLMLGVTLLIVSVSMMMLAFAATVILLIRDKEQWTRIALYSVAFFPVFIFLLSYLPLYTELVKAFMHSLKKISEVFPRFDRNQSPPTLIKL</sequence>
<keyword evidence="4" id="KW-1185">Reference proteome</keyword>
<keyword evidence="1" id="KW-1133">Transmembrane helix</keyword>
<dbReference type="Pfam" id="PF13962">
    <property type="entry name" value="PGG"/>
    <property type="match status" value="1"/>
</dbReference>
<keyword evidence="1" id="KW-0472">Membrane</keyword>
<dbReference type="PANTHER" id="PTHR24177:SF314">
    <property type="entry name" value="PROTEIN ACCELERATED CELL DEATH 6-LIKE ISOFORM X1"/>
    <property type="match status" value="1"/>
</dbReference>
<dbReference type="GO" id="GO:0016020">
    <property type="term" value="C:membrane"/>
    <property type="evidence" value="ECO:0007669"/>
    <property type="project" value="TreeGrafter"/>
</dbReference>
<dbReference type="STRING" id="1590841.A0A2R6QLW2"/>
<organism evidence="3 4">
    <name type="scientific">Actinidia chinensis var. chinensis</name>
    <name type="common">Chinese soft-hair kiwi</name>
    <dbReference type="NCBI Taxonomy" id="1590841"/>
    <lineage>
        <taxon>Eukaryota</taxon>
        <taxon>Viridiplantae</taxon>
        <taxon>Streptophyta</taxon>
        <taxon>Embryophyta</taxon>
        <taxon>Tracheophyta</taxon>
        <taxon>Spermatophyta</taxon>
        <taxon>Magnoliopsida</taxon>
        <taxon>eudicotyledons</taxon>
        <taxon>Gunneridae</taxon>
        <taxon>Pentapetalae</taxon>
        <taxon>asterids</taxon>
        <taxon>Ericales</taxon>
        <taxon>Actinidiaceae</taxon>
        <taxon>Actinidia</taxon>
    </lineage>
</organism>
<dbReference type="Gramene" id="PSS10390">
    <property type="protein sequence ID" value="PSS10390"/>
    <property type="gene ID" value="CEY00_Acc17484"/>
</dbReference>
<feature type="transmembrane region" description="Helical" evidence="1">
    <location>
        <begin position="167"/>
        <end position="193"/>
    </location>
</feature>
<gene>
    <name evidence="3" type="ORF">CEY00_Acc17484</name>
</gene>
<dbReference type="InParanoid" id="A0A2R6QLW2"/>
<evidence type="ECO:0000313" key="4">
    <source>
        <dbReference type="Proteomes" id="UP000241394"/>
    </source>
</evidence>
<protein>
    <submittedName>
        <fullName evidence="3">Ankyrin repeat-containing protein</fullName>
    </submittedName>
</protein>
<dbReference type="AlphaFoldDB" id="A0A2R6QLW2"/>
<dbReference type="PANTHER" id="PTHR24177">
    <property type="entry name" value="CASKIN"/>
    <property type="match status" value="1"/>
</dbReference>
<feature type="transmembrane region" description="Helical" evidence="1">
    <location>
        <begin position="199"/>
        <end position="222"/>
    </location>
</feature>
<feature type="transmembrane region" description="Helical" evidence="1">
    <location>
        <begin position="84"/>
        <end position="104"/>
    </location>
</feature>
<evidence type="ECO:0000313" key="3">
    <source>
        <dbReference type="EMBL" id="PSS10390.1"/>
    </source>
</evidence>
<reference evidence="3 4" key="1">
    <citation type="submission" date="2017-07" db="EMBL/GenBank/DDBJ databases">
        <title>An improved, manually edited Actinidia chinensis var. chinensis (kiwifruit) genome highlights the challenges associated with draft genomes and gene prediction in plants.</title>
        <authorList>
            <person name="Pilkington S."/>
            <person name="Crowhurst R."/>
            <person name="Hilario E."/>
            <person name="Nardozza S."/>
            <person name="Fraser L."/>
            <person name="Peng Y."/>
            <person name="Gunaseelan K."/>
            <person name="Simpson R."/>
            <person name="Tahir J."/>
            <person name="Deroles S."/>
            <person name="Templeton K."/>
            <person name="Luo Z."/>
            <person name="Davy M."/>
            <person name="Cheng C."/>
            <person name="Mcneilage M."/>
            <person name="Scaglione D."/>
            <person name="Liu Y."/>
            <person name="Zhang Q."/>
            <person name="Datson P."/>
            <person name="De Silva N."/>
            <person name="Gardiner S."/>
            <person name="Bassett H."/>
            <person name="Chagne D."/>
            <person name="Mccallum J."/>
            <person name="Dzierzon H."/>
            <person name="Deng C."/>
            <person name="Wang Y.-Y."/>
            <person name="Barron N."/>
            <person name="Manako K."/>
            <person name="Bowen J."/>
            <person name="Foster T."/>
            <person name="Erridge Z."/>
            <person name="Tiffin H."/>
            <person name="Waite C."/>
            <person name="Davies K."/>
            <person name="Grierson E."/>
            <person name="Laing W."/>
            <person name="Kirk R."/>
            <person name="Chen X."/>
            <person name="Wood M."/>
            <person name="Montefiori M."/>
            <person name="Brummell D."/>
            <person name="Schwinn K."/>
            <person name="Catanach A."/>
            <person name="Fullerton C."/>
            <person name="Li D."/>
            <person name="Meiyalaghan S."/>
            <person name="Nieuwenhuizen N."/>
            <person name="Read N."/>
            <person name="Prakash R."/>
            <person name="Hunter D."/>
            <person name="Zhang H."/>
            <person name="Mckenzie M."/>
            <person name="Knabel M."/>
            <person name="Harris A."/>
            <person name="Allan A."/>
            <person name="Chen A."/>
            <person name="Janssen B."/>
            <person name="Plunkett B."/>
            <person name="Dwamena C."/>
            <person name="Voogd C."/>
            <person name="Leif D."/>
            <person name="Lafferty D."/>
            <person name="Souleyre E."/>
            <person name="Varkonyi-Gasic E."/>
            <person name="Gambi F."/>
            <person name="Hanley J."/>
            <person name="Yao J.-L."/>
            <person name="Cheung J."/>
            <person name="David K."/>
            <person name="Warren B."/>
            <person name="Marsh K."/>
            <person name="Snowden K."/>
            <person name="Lin-Wang K."/>
            <person name="Brian L."/>
            <person name="Martinez-Sanchez M."/>
            <person name="Wang M."/>
            <person name="Ileperuma N."/>
            <person name="Macnee N."/>
            <person name="Campin R."/>
            <person name="Mcatee P."/>
            <person name="Drummond R."/>
            <person name="Espley R."/>
            <person name="Ireland H."/>
            <person name="Wu R."/>
            <person name="Atkinson R."/>
            <person name="Karunairetnam S."/>
            <person name="Bulley S."/>
            <person name="Chunkath S."/>
            <person name="Hanley Z."/>
            <person name="Storey R."/>
            <person name="Thrimawithana A."/>
            <person name="Thomson S."/>
            <person name="David C."/>
            <person name="Testolin R."/>
        </authorList>
    </citation>
    <scope>NUCLEOTIDE SEQUENCE [LARGE SCALE GENOMIC DNA]</scope>
    <source>
        <strain evidence="4">cv. Red5</strain>
        <tissue evidence="3">Young leaf</tissue>
    </source>
</reference>
<feature type="domain" description="PGG" evidence="2">
    <location>
        <begin position="78"/>
        <end position="190"/>
    </location>
</feature>
<keyword evidence="1" id="KW-0812">Transmembrane</keyword>
<proteinExistence type="predicted"/>
<reference evidence="4" key="2">
    <citation type="journal article" date="2018" name="BMC Genomics">
        <title>A manually annotated Actinidia chinensis var. chinensis (kiwifruit) genome highlights the challenges associated with draft genomes and gene prediction in plants.</title>
        <authorList>
            <person name="Pilkington S.M."/>
            <person name="Crowhurst R."/>
            <person name="Hilario E."/>
            <person name="Nardozza S."/>
            <person name="Fraser L."/>
            <person name="Peng Y."/>
            <person name="Gunaseelan K."/>
            <person name="Simpson R."/>
            <person name="Tahir J."/>
            <person name="Deroles S.C."/>
            <person name="Templeton K."/>
            <person name="Luo Z."/>
            <person name="Davy M."/>
            <person name="Cheng C."/>
            <person name="McNeilage M."/>
            <person name="Scaglione D."/>
            <person name="Liu Y."/>
            <person name="Zhang Q."/>
            <person name="Datson P."/>
            <person name="De Silva N."/>
            <person name="Gardiner S.E."/>
            <person name="Bassett H."/>
            <person name="Chagne D."/>
            <person name="McCallum J."/>
            <person name="Dzierzon H."/>
            <person name="Deng C."/>
            <person name="Wang Y.Y."/>
            <person name="Barron L."/>
            <person name="Manako K."/>
            <person name="Bowen J."/>
            <person name="Foster T.M."/>
            <person name="Erridge Z.A."/>
            <person name="Tiffin H."/>
            <person name="Waite C.N."/>
            <person name="Davies K.M."/>
            <person name="Grierson E.P."/>
            <person name="Laing W.A."/>
            <person name="Kirk R."/>
            <person name="Chen X."/>
            <person name="Wood M."/>
            <person name="Montefiori M."/>
            <person name="Brummell D.A."/>
            <person name="Schwinn K.E."/>
            <person name="Catanach A."/>
            <person name="Fullerton C."/>
            <person name="Li D."/>
            <person name="Meiyalaghan S."/>
            <person name="Nieuwenhuizen N."/>
            <person name="Read N."/>
            <person name="Prakash R."/>
            <person name="Hunter D."/>
            <person name="Zhang H."/>
            <person name="McKenzie M."/>
            <person name="Knabel M."/>
            <person name="Harris A."/>
            <person name="Allan A.C."/>
            <person name="Gleave A."/>
            <person name="Chen A."/>
            <person name="Janssen B.J."/>
            <person name="Plunkett B."/>
            <person name="Ampomah-Dwamena C."/>
            <person name="Voogd C."/>
            <person name="Leif D."/>
            <person name="Lafferty D."/>
            <person name="Souleyre E.J.F."/>
            <person name="Varkonyi-Gasic E."/>
            <person name="Gambi F."/>
            <person name="Hanley J."/>
            <person name="Yao J.L."/>
            <person name="Cheung J."/>
            <person name="David K.M."/>
            <person name="Warren B."/>
            <person name="Marsh K."/>
            <person name="Snowden K.C."/>
            <person name="Lin-Wang K."/>
            <person name="Brian L."/>
            <person name="Martinez-Sanchez M."/>
            <person name="Wang M."/>
            <person name="Ileperuma N."/>
            <person name="Macnee N."/>
            <person name="Campin R."/>
            <person name="McAtee P."/>
            <person name="Drummond R.S.M."/>
            <person name="Espley R.V."/>
            <person name="Ireland H.S."/>
            <person name="Wu R."/>
            <person name="Atkinson R.G."/>
            <person name="Karunairetnam S."/>
            <person name="Bulley S."/>
            <person name="Chunkath S."/>
            <person name="Hanley Z."/>
            <person name="Storey R."/>
            <person name="Thrimawithana A.H."/>
            <person name="Thomson S."/>
            <person name="David C."/>
            <person name="Testolin R."/>
            <person name="Huang H."/>
            <person name="Hellens R.P."/>
            <person name="Schaffer R.J."/>
        </authorList>
    </citation>
    <scope>NUCLEOTIDE SEQUENCE [LARGE SCALE GENOMIC DNA]</scope>
    <source>
        <strain evidence="4">cv. Red5</strain>
    </source>
</reference>
<accession>A0A2R6QLW2</accession>
<evidence type="ECO:0000256" key="1">
    <source>
        <dbReference type="SAM" id="Phobius"/>
    </source>
</evidence>
<dbReference type="InterPro" id="IPR026961">
    <property type="entry name" value="PGG_dom"/>
</dbReference>
<feature type="transmembrane region" description="Helical" evidence="1">
    <location>
        <begin position="124"/>
        <end position="147"/>
    </location>
</feature>
<dbReference type="OrthoDB" id="1923662at2759"/>
<evidence type="ECO:0000259" key="2">
    <source>
        <dbReference type="Pfam" id="PF13962"/>
    </source>
</evidence>
<name>A0A2R6QLW2_ACTCC</name>